<protein>
    <submittedName>
        <fullName evidence="4">RNA methyltransferase</fullName>
    </submittedName>
</protein>
<feature type="domain" description="tRNA/rRNA methyltransferase SpoU type" evidence="3">
    <location>
        <begin position="130"/>
        <end position="268"/>
    </location>
</feature>
<keyword evidence="5" id="KW-1185">Reference proteome</keyword>
<dbReference type="Proteomes" id="UP000271003">
    <property type="component" value="Chromosome"/>
</dbReference>
<reference evidence="4 5" key="1">
    <citation type="journal article" date="2018" name="Int. J. Syst. Evol. Microbiol.">
        <title>Mesosutterella multiformis gen. nov., sp. nov., a member of the family Sutterellaceae and Sutterella megalosphaeroides sp. nov., isolated from human faeces.</title>
        <authorList>
            <person name="Sakamoto M."/>
            <person name="Ikeyama N."/>
            <person name="Kunihiro T."/>
            <person name="Iino T."/>
            <person name="Yuki M."/>
            <person name="Ohkuma M."/>
        </authorList>
    </citation>
    <scope>NUCLEOTIDE SEQUENCE [LARGE SCALE GENOMIC DNA]</scope>
    <source>
        <strain evidence="4 5">6FBBBH3</strain>
    </source>
</reference>
<evidence type="ECO:0000313" key="4">
    <source>
        <dbReference type="EMBL" id="BBF22934.1"/>
    </source>
</evidence>
<sequence>MSTILPIESSANPKLKRWRKIAREARAMRREGSTLVEGLHLLEVVLEALESPDRSQRPDVRAVMISEHATDEAGDLAIRLAERAGVRIYGLLGPLYDELSPVEHGAGCMCEIALPAENPDDAAPWTDDLLYLDGVQDAGNAGTLVRTAVAAGVRTIVASPKTAQLWSPKVLRAGMGAHFGARIIENVTAETLRSRFAGRILAADARGGEDLFAAADYTDAGPVCWVMGAEGPGVSEEALSVADARYYIPIEKACESLNVGAAAAVCLFDARRRRLARGAL</sequence>
<gene>
    <name evidence="4" type="ORF">SUTMEG_08250</name>
</gene>
<evidence type="ECO:0000313" key="5">
    <source>
        <dbReference type="Proteomes" id="UP000271003"/>
    </source>
</evidence>
<dbReference type="CDD" id="cd18095">
    <property type="entry name" value="SpoU-like_rRNA-MTase"/>
    <property type="match status" value="1"/>
</dbReference>
<dbReference type="InterPro" id="IPR001537">
    <property type="entry name" value="SpoU_MeTrfase"/>
</dbReference>
<name>A0A2Z6I9A4_9BURK</name>
<evidence type="ECO:0000259" key="3">
    <source>
        <dbReference type="Pfam" id="PF00588"/>
    </source>
</evidence>
<dbReference type="InterPro" id="IPR051259">
    <property type="entry name" value="rRNA_Methyltransferase"/>
</dbReference>
<dbReference type="Pfam" id="PF00588">
    <property type="entry name" value="SpoU_methylase"/>
    <property type="match status" value="1"/>
</dbReference>
<dbReference type="InterPro" id="IPR029026">
    <property type="entry name" value="tRNA_m1G_MTases_N"/>
</dbReference>
<dbReference type="RefSeq" id="WP_232008834.1">
    <property type="nucleotide sequence ID" value="NZ_AP018786.1"/>
</dbReference>
<dbReference type="PANTHER" id="PTHR43191:SF2">
    <property type="entry name" value="RRNA METHYLTRANSFERASE 3, MITOCHONDRIAL"/>
    <property type="match status" value="1"/>
</dbReference>
<keyword evidence="2 4" id="KW-0808">Transferase</keyword>
<dbReference type="SUPFAM" id="SSF75217">
    <property type="entry name" value="alpha/beta knot"/>
    <property type="match status" value="1"/>
</dbReference>
<dbReference type="Gene3D" id="3.30.1330.30">
    <property type="match status" value="1"/>
</dbReference>
<dbReference type="GO" id="GO:0006396">
    <property type="term" value="P:RNA processing"/>
    <property type="evidence" value="ECO:0007669"/>
    <property type="project" value="InterPro"/>
</dbReference>
<accession>A0A2Z6I9A4</accession>
<evidence type="ECO:0000256" key="1">
    <source>
        <dbReference type="ARBA" id="ARBA00022603"/>
    </source>
</evidence>
<dbReference type="InterPro" id="IPR029028">
    <property type="entry name" value="Alpha/beta_knot_MTases"/>
</dbReference>
<dbReference type="KEGG" id="sutt:SUTMEG_08250"/>
<keyword evidence="1 4" id="KW-0489">Methyltransferase</keyword>
<dbReference type="GO" id="GO:0003723">
    <property type="term" value="F:RNA binding"/>
    <property type="evidence" value="ECO:0007669"/>
    <property type="project" value="InterPro"/>
</dbReference>
<dbReference type="Gene3D" id="3.40.1280.10">
    <property type="match status" value="1"/>
</dbReference>
<evidence type="ECO:0000256" key="2">
    <source>
        <dbReference type="ARBA" id="ARBA00022679"/>
    </source>
</evidence>
<dbReference type="EMBL" id="AP018786">
    <property type="protein sequence ID" value="BBF22934.1"/>
    <property type="molecule type" value="Genomic_DNA"/>
</dbReference>
<dbReference type="InterPro" id="IPR029064">
    <property type="entry name" value="Ribosomal_eL30-like_sf"/>
</dbReference>
<dbReference type="SUPFAM" id="SSF55315">
    <property type="entry name" value="L30e-like"/>
    <property type="match status" value="1"/>
</dbReference>
<organism evidence="4 5">
    <name type="scientific">Sutterella megalosphaeroides</name>
    <dbReference type="NCBI Taxonomy" id="2494234"/>
    <lineage>
        <taxon>Bacteria</taxon>
        <taxon>Pseudomonadati</taxon>
        <taxon>Pseudomonadota</taxon>
        <taxon>Betaproteobacteria</taxon>
        <taxon>Burkholderiales</taxon>
        <taxon>Sutterellaceae</taxon>
        <taxon>Sutterella</taxon>
    </lineage>
</organism>
<dbReference type="PANTHER" id="PTHR43191">
    <property type="entry name" value="RRNA METHYLTRANSFERASE 3"/>
    <property type="match status" value="1"/>
</dbReference>
<dbReference type="AlphaFoldDB" id="A0A2Z6I9A4"/>
<dbReference type="GO" id="GO:0032259">
    <property type="term" value="P:methylation"/>
    <property type="evidence" value="ECO:0007669"/>
    <property type="project" value="UniProtKB-KW"/>
</dbReference>
<proteinExistence type="predicted"/>
<dbReference type="GO" id="GO:0008173">
    <property type="term" value="F:RNA methyltransferase activity"/>
    <property type="evidence" value="ECO:0007669"/>
    <property type="project" value="InterPro"/>
</dbReference>